<sequence>MKIKLRTWKFWPSYLFKVSLFGLYTAITLNTGITLAATFAKLNKWQFNPKSQQLEITLSAATKPEYFYLPQPPRLVVDLPNTQLGKVNTLKNYPGTIQRIRVSQFSPNITRIVIDLEPGTFIDPNQVQLQPISPNNPTRWVLRPVISYDNTITQPISSPLPDNQLSPAPLITLPPPSTNLPLTTTNSQQPFVTVPPLNSQDPSQLSNLIIIPADSLENSHSITVPNSENYSDQILNIPVIEFGQPLPPNQ</sequence>
<name>A0ABR8FGM6_9NOST</name>
<evidence type="ECO:0000313" key="3">
    <source>
        <dbReference type="EMBL" id="MBD2569224.1"/>
    </source>
</evidence>
<evidence type="ECO:0000256" key="1">
    <source>
        <dbReference type="ARBA" id="ARBA00022801"/>
    </source>
</evidence>
<keyword evidence="4" id="KW-1185">Reference proteome</keyword>
<dbReference type="Gene3D" id="2.60.40.3500">
    <property type="match status" value="1"/>
</dbReference>
<dbReference type="RefSeq" id="WP_190715812.1">
    <property type="nucleotide sequence ID" value="NZ_JACJST010000013.1"/>
</dbReference>
<proteinExistence type="predicted"/>
<evidence type="ECO:0000313" key="4">
    <source>
        <dbReference type="Proteomes" id="UP000640531"/>
    </source>
</evidence>
<dbReference type="InterPro" id="IPR021731">
    <property type="entry name" value="AMIN_dom"/>
</dbReference>
<dbReference type="Pfam" id="PF11741">
    <property type="entry name" value="AMIN"/>
    <property type="match status" value="1"/>
</dbReference>
<organism evidence="3 4">
    <name type="scientific">Anabaena lutea FACHB-196</name>
    <dbReference type="NCBI Taxonomy" id="2692881"/>
    <lineage>
        <taxon>Bacteria</taxon>
        <taxon>Bacillati</taxon>
        <taxon>Cyanobacteriota</taxon>
        <taxon>Cyanophyceae</taxon>
        <taxon>Nostocales</taxon>
        <taxon>Nostocaceae</taxon>
        <taxon>Anabaena</taxon>
    </lineage>
</organism>
<dbReference type="Proteomes" id="UP000640531">
    <property type="component" value="Unassembled WGS sequence"/>
</dbReference>
<dbReference type="EMBL" id="JACJST010000013">
    <property type="protein sequence ID" value="MBD2569224.1"/>
    <property type="molecule type" value="Genomic_DNA"/>
</dbReference>
<dbReference type="InterPro" id="IPR050695">
    <property type="entry name" value="N-acetylmuramoyl_amidase_3"/>
</dbReference>
<reference evidence="3 4" key="1">
    <citation type="journal article" date="2020" name="ISME J.">
        <title>Comparative genomics reveals insights into cyanobacterial evolution and habitat adaptation.</title>
        <authorList>
            <person name="Chen M.Y."/>
            <person name="Teng W.K."/>
            <person name="Zhao L."/>
            <person name="Hu C.X."/>
            <person name="Zhou Y.K."/>
            <person name="Han B.P."/>
            <person name="Song L.R."/>
            <person name="Shu W.S."/>
        </authorList>
    </citation>
    <scope>NUCLEOTIDE SEQUENCE [LARGE SCALE GENOMIC DNA]</scope>
    <source>
        <strain evidence="3 4">FACHB-196</strain>
    </source>
</reference>
<comment type="caution">
    <text evidence="3">The sequence shown here is derived from an EMBL/GenBank/DDBJ whole genome shotgun (WGS) entry which is preliminary data.</text>
</comment>
<accession>A0ABR8FGM6</accession>
<dbReference type="PANTHER" id="PTHR30404">
    <property type="entry name" value="N-ACETYLMURAMOYL-L-ALANINE AMIDASE"/>
    <property type="match status" value="1"/>
</dbReference>
<keyword evidence="1" id="KW-0378">Hydrolase</keyword>
<protein>
    <submittedName>
        <fullName evidence="3">AMIN domain-containing protein</fullName>
    </submittedName>
</protein>
<gene>
    <name evidence="3" type="ORF">H6G59_15225</name>
</gene>
<dbReference type="PANTHER" id="PTHR30404:SF0">
    <property type="entry name" value="N-ACETYLMURAMOYL-L-ALANINE AMIDASE AMIC"/>
    <property type="match status" value="1"/>
</dbReference>
<evidence type="ECO:0000259" key="2">
    <source>
        <dbReference type="Pfam" id="PF11741"/>
    </source>
</evidence>
<feature type="domain" description="AMIN" evidence="2">
    <location>
        <begin position="45"/>
        <end position="141"/>
    </location>
</feature>